<evidence type="ECO:0000313" key="7">
    <source>
        <dbReference type="EMBL" id="ARO87646.1"/>
    </source>
</evidence>
<evidence type="ECO:0000256" key="2">
    <source>
        <dbReference type="ARBA" id="ARBA00022729"/>
    </source>
</evidence>
<dbReference type="Proteomes" id="UP000012179">
    <property type="component" value="Chromosome"/>
</dbReference>
<evidence type="ECO:0000256" key="4">
    <source>
        <dbReference type="ARBA" id="ARBA00022764"/>
    </source>
</evidence>
<feature type="domain" description="BON" evidence="6">
    <location>
        <begin position="161"/>
        <end position="229"/>
    </location>
</feature>
<dbReference type="AlphaFoldDB" id="A0A1W6SPB4"/>
<accession>A0A1W6SPB4</accession>
<dbReference type="Gene3D" id="3.30.1340.30">
    <property type="match status" value="2"/>
</dbReference>
<dbReference type="eggNOG" id="COG2823">
    <property type="taxonomic scope" value="Bacteria"/>
</dbReference>
<sequence length="229" mass="24419">MILKIGKSRFDSSGPAGCEYFQQFQFHSTLEKNSMNTQNRLFVLTIALIGALSIAGCGKSAEKAAPPGEPKPEAKTTVGTEIDDSAITTKVKSALLANEDVKSFDIKVETRKGEVQLSGFVDNQTQIDRAIAVTRGVEGVKNVDNKMSLKTTATTIGDKIDDAVITTKVKAALLADESIKSFDIAAVTRDGEVQLSGFVANQTQIDQAVAVARGVEGVKNVINELSIKK</sequence>
<dbReference type="GO" id="GO:0042597">
    <property type="term" value="C:periplasmic space"/>
    <property type="evidence" value="ECO:0007669"/>
    <property type="project" value="UniProtKB-SubCell"/>
</dbReference>
<comment type="subcellular location">
    <subcellularLocation>
        <location evidence="1">Periplasm</location>
    </subcellularLocation>
</comment>
<keyword evidence="3" id="KW-0677">Repeat</keyword>
<evidence type="ECO:0000313" key="8">
    <source>
        <dbReference type="Proteomes" id="UP000012179"/>
    </source>
</evidence>
<dbReference type="InterPro" id="IPR014004">
    <property type="entry name" value="Transpt-assoc_nodulatn_dom_bac"/>
</dbReference>
<dbReference type="EMBL" id="CP021106">
    <property type="protein sequence ID" value="ARO87646.1"/>
    <property type="molecule type" value="Genomic_DNA"/>
</dbReference>
<evidence type="ECO:0000256" key="5">
    <source>
        <dbReference type="ARBA" id="ARBA00070588"/>
    </source>
</evidence>
<feature type="domain" description="BON" evidence="6">
    <location>
        <begin position="83"/>
        <end position="151"/>
    </location>
</feature>
<dbReference type="FunFam" id="3.30.1340.30:FF:000001">
    <property type="entry name" value="Molecular chaperone OsmY"/>
    <property type="match status" value="2"/>
</dbReference>
<evidence type="ECO:0000259" key="6">
    <source>
        <dbReference type="PROSITE" id="PS50914"/>
    </source>
</evidence>
<dbReference type="PROSITE" id="PS50914">
    <property type="entry name" value="BON"/>
    <property type="match status" value="2"/>
</dbReference>
<dbReference type="InterPro" id="IPR007055">
    <property type="entry name" value="BON_dom"/>
</dbReference>
<reference evidence="7 8" key="1">
    <citation type="journal article" date="2015" name="Int. J. Syst. Evol. Microbiol.">
        <title>Nitrosospira lacus sp. nov., a psychrotolerant, ammonia-oxidizing bacterium from sandy lake sediment.</title>
        <authorList>
            <person name="Urakawa H."/>
            <person name="Garcia J.C."/>
            <person name="Nielsen J.L."/>
            <person name="Le V.Q."/>
            <person name="Kozlowski J.A."/>
            <person name="Stein L.Y."/>
            <person name="Lim C.K."/>
            <person name="Pommerening-Roser A."/>
            <person name="Martens-Habbena W."/>
            <person name="Stahl D.A."/>
            <person name="Klotz M.G."/>
        </authorList>
    </citation>
    <scope>NUCLEOTIDE SEQUENCE [LARGE SCALE GENOMIC DNA]</scope>
    <source>
        <strain evidence="7 8">APG3</strain>
    </source>
</reference>
<evidence type="ECO:0000256" key="3">
    <source>
        <dbReference type="ARBA" id="ARBA00022737"/>
    </source>
</evidence>
<dbReference type="Pfam" id="PF04972">
    <property type="entry name" value="BON"/>
    <property type="match status" value="2"/>
</dbReference>
<keyword evidence="2" id="KW-0732">Signal</keyword>
<organism evidence="7 8">
    <name type="scientific">Nitrosospira lacus</name>
    <dbReference type="NCBI Taxonomy" id="1288494"/>
    <lineage>
        <taxon>Bacteria</taxon>
        <taxon>Pseudomonadati</taxon>
        <taxon>Pseudomonadota</taxon>
        <taxon>Betaproteobacteria</taxon>
        <taxon>Nitrosomonadales</taxon>
        <taxon>Nitrosomonadaceae</taxon>
        <taxon>Nitrosospira</taxon>
    </lineage>
</organism>
<proteinExistence type="predicted"/>
<protein>
    <recommendedName>
        <fullName evidence="5">Osmotically-inducible protein Y</fullName>
    </recommendedName>
</protein>
<dbReference type="InterPro" id="IPR051686">
    <property type="entry name" value="Lipoprotein_DolP"/>
</dbReference>
<name>A0A1W6SPB4_9PROT</name>
<dbReference type="PANTHER" id="PTHR34606:SF16">
    <property type="entry name" value="BON DOMAIN-CONTAINING PROTEIN"/>
    <property type="match status" value="1"/>
</dbReference>
<evidence type="ECO:0000256" key="1">
    <source>
        <dbReference type="ARBA" id="ARBA00004418"/>
    </source>
</evidence>
<keyword evidence="4" id="KW-0574">Periplasm</keyword>
<gene>
    <name evidence="7" type="ORF">EBAPG3_007600</name>
</gene>
<dbReference type="KEGG" id="nlc:EBAPG3_007600"/>
<dbReference type="PANTHER" id="PTHR34606">
    <property type="entry name" value="BON DOMAIN-CONTAINING PROTEIN"/>
    <property type="match status" value="1"/>
</dbReference>
<dbReference type="SMART" id="SM00749">
    <property type="entry name" value="BON"/>
    <property type="match status" value="2"/>
</dbReference>
<keyword evidence="8" id="KW-1185">Reference proteome</keyword>